<sequence length="28" mass="2920">LRSGIIPRPAGIGLAIAYAVYLGYTLLS</sequence>
<organism evidence="2">
    <name type="scientific">marine metagenome</name>
    <dbReference type="NCBI Taxonomy" id="408172"/>
    <lineage>
        <taxon>unclassified sequences</taxon>
        <taxon>metagenomes</taxon>
        <taxon>ecological metagenomes</taxon>
    </lineage>
</organism>
<evidence type="ECO:0000313" key="2">
    <source>
        <dbReference type="EMBL" id="SVD91869.1"/>
    </source>
</evidence>
<proteinExistence type="predicted"/>
<keyword evidence="1" id="KW-1133">Transmembrane helix</keyword>
<dbReference type="AlphaFoldDB" id="A0A382Z9I1"/>
<gene>
    <name evidence="2" type="ORF">METZ01_LOCUS444723</name>
</gene>
<keyword evidence="1" id="KW-0472">Membrane</keyword>
<accession>A0A382Z9I1</accession>
<protein>
    <submittedName>
        <fullName evidence="2">Uncharacterized protein</fullName>
    </submittedName>
</protein>
<evidence type="ECO:0000256" key="1">
    <source>
        <dbReference type="SAM" id="Phobius"/>
    </source>
</evidence>
<dbReference type="EMBL" id="UINC01181924">
    <property type="protein sequence ID" value="SVD91869.1"/>
    <property type="molecule type" value="Genomic_DNA"/>
</dbReference>
<keyword evidence="1" id="KW-0812">Transmembrane</keyword>
<reference evidence="2" key="1">
    <citation type="submission" date="2018-05" db="EMBL/GenBank/DDBJ databases">
        <authorList>
            <person name="Lanie J.A."/>
            <person name="Ng W.-L."/>
            <person name="Kazmierczak K.M."/>
            <person name="Andrzejewski T.M."/>
            <person name="Davidsen T.M."/>
            <person name="Wayne K.J."/>
            <person name="Tettelin H."/>
            <person name="Glass J.I."/>
            <person name="Rusch D."/>
            <person name="Podicherti R."/>
            <person name="Tsui H.-C.T."/>
            <person name="Winkler M.E."/>
        </authorList>
    </citation>
    <scope>NUCLEOTIDE SEQUENCE</scope>
</reference>
<feature type="non-terminal residue" evidence="2">
    <location>
        <position position="1"/>
    </location>
</feature>
<feature type="transmembrane region" description="Helical" evidence="1">
    <location>
        <begin position="6"/>
        <end position="27"/>
    </location>
</feature>
<name>A0A382Z9I1_9ZZZZ</name>